<evidence type="ECO:0008006" key="3">
    <source>
        <dbReference type="Google" id="ProtNLM"/>
    </source>
</evidence>
<proteinExistence type="predicted"/>
<evidence type="ECO:0000313" key="1">
    <source>
        <dbReference type="EMBL" id="KAL0257334.1"/>
    </source>
</evidence>
<dbReference type="RefSeq" id="XP_066630363.1">
    <property type="nucleotide sequence ID" value="XM_066779559.1"/>
</dbReference>
<evidence type="ECO:0000313" key="2">
    <source>
        <dbReference type="Proteomes" id="UP001430584"/>
    </source>
</evidence>
<keyword evidence="2" id="KW-1185">Reference proteome</keyword>
<name>A0ABR3CCZ4_9PEZI</name>
<dbReference type="GeneID" id="92012230"/>
<comment type="caution">
    <text evidence="1">The sequence shown here is derived from an EMBL/GenBank/DDBJ whole genome shotgun (WGS) entry which is preliminary data.</text>
</comment>
<dbReference type="EMBL" id="JAJVCZ030000008">
    <property type="protein sequence ID" value="KAL0257334.1"/>
    <property type="molecule type" value="Genomic_DNA"/>
</dbReference>
<reference evidence="1 2" key="1">
    <citation type="submission" date="2024-02" db="EMBL/GenBank/DDBJ databases">
        <title>De novo assembly and annotation of 12 fungi associated with fruit tree decline syndrome in Ontario, Canada.</title>
        <authorList>
            <person name="Sulman M."/>
            <person name="Ellouze W."/>
            <person name="Ilyukhin E."/>
        </authorList>
    </citation>
    <scope>NUCLEOTIDE SEQUENCE [LARGE SCALE GENOMIC DNA]</scope>
    <source>
        <strain evidence="1 2">FDS-637</strain>
    </source>
</reference>
<accession>A0ABR3CCZ4</accession>
<protein>
    <recommendedName>
        <fullName evidence="3">N-acetyltransferase domain-containing protein</fullName>
    </recommendedName>
</protein>
<gene>
    <name evidence="1" type="ORF">SLS55_008145</name>
</gene>
<dbReference type="Proteomes" id="UP001430584">
    <property type="component" value="Unassembled WGS sequence"/>
</dbReference>
<organism evidence="1 2">
    <name type="scientific">Diplodia seriata</name>
    <dbReference type="NCBI Taxonomy" id="420778"/>
    <lineage>
        <taxon>Eukaryota</taxon>
        <taxon>Fungi</taxon>
        <taxon>Dikarya</taxon>
        <taxon>Ascomycota</taxon>
        <taxon>Pezizomycotina</taxon>
        <taxon>Dothideomycetes</taxon>
        <taxon>Dothideomycetes incertae sedis</taxon>
        <taxon>Botryosphaeriales</taxon>
        <taxon>Botryosphaeriaceae</taxon>
        <taxon>Diplodia</taxon>
    </lineage>
</organism>
<sequence>MSVTFSSHSILPVSQSDLPTVADFLRASKLPLAINRFLYEDWPNEAAQSAQCTRTIETAFRNPSSEMFKVVDDATREIVAHLVVSYKLPADEDDKEQQKVPEGMVPDIFHRVIKATAQLREAVEGIEHLGRFRCFL</sequence>